<dbReference type="EMBL" id="JAOJ01000002">
    <property type="protein sequence ID" value="EUA71455.1"/>
    <property type="molecule type" value="Genomic_DNA"/>
</dbReference>
<reference evidence="3 4" key="1">
    <citation type="submission" date="2013-12" db="EMBL/GenBank/DDBJ databases">
        <authorList>
            <person name="Zelazny A."/>
            <person name="Olivier K."/>
            <person name="Holland S."/>
            <person name="Lenaerts A."/>
            <person name="Ordway D."/>
            <person name="DeGroote M.A."/>
            <person name="Parker T."/>
            <person name="Sizemore C."/>
            <person name="Tallon L.J."/>
            <person name="Sadzewicz L.K."/>
            <person name="Sengamalay N."/>
            <person name="Fraser C.M."/>
            <person name="Hine E."/>
            <person name="Shefchek K.A."/>
            <person name="Das S.P."/>
            <person name="Tettelin H."/>
        </authorList>
    </citation>
    <scope>NUCLEOTIDE SEQUENCE [LARGE SCALE GENOMIC DNA]</scope>
    <source>
        <strain evidence="3 4">1513</strain>
    </source>
</reference>
<feature type="domain" description="DUF4352" evidence="2">
    <location>
        <begin position="2"/>
        <end position="117"/>
    </location>
</feature>
<name>X8DV77_9MYCO</name>
<sequence>MRDGKFAFVVTQVERPGKTVGAANNQFMQEDAQGEWIVIHMTVTNIGKVSQSFWPSAQVLKVGDKSYESSSLAAMYLDSSHTDINPGNSIQVRVPFDVPEGAQPNKIILHDSSLSGGAAVTL</sequence>
<dbReference type="Pfam" id="PF11611">
    <property type="entry name" value="DUF4352"/>
    <property type="match status" value="1"/>
</dbReference>
<accession>X8DV77</accession>
<keyword evidence="1" id="KW-0732">Signal</keyword>
<evidence type="ECO:0000256" key="1">
    <source>
        <dbReference type="ARBA" id="ARBA00022729"/>
    </source>
</evidence>
<dbReference type="InterPro" id="IPR029050">
    <property type="entry name" value="Immunoprotect_excell_Ig-like"/>
</dbReference>
<dbReference type="Gene3D" id="2.60.40.1240">
    <property type="match status" value="1"/>
</dbReference>
<dbReference type="PATRIC" id="fig|1299321.3.peg.1436"/>
<evidence type="ECO:0000313" key="3">
    <source>
        <dbReference type="EMBL" id="EUA71455.1"/>
    </source>
</evidence>
<protein>
    <recommendedName>
        <fullName evidence="2">DUF4352 domain-containing protein</fullName>
    </recommendedName>
</protein>
<evidence type="ECO:0000259" key="2">
    <source>
        <dbReference type="Pfam" id="PF11611"/>
    </source>
</evidence>
<comment type="caution">
    <text evidence="3">The sequence shown here is derived from an EMBL/GenBank/DDBJ whole genome shotgun (WGS) entry which is preliminary data.</text>
</comment>
<gene>
    <name evidence="3" type="ORF">I540_1500</name>
</gene>
<proteinExistence type="predicted"/>
<dbReference type="InterPro" id="IPR029051">
    <property type="entry name" value="DUF4352"/>
</dbReference>
<dbReference type="Proteomes" id="UP000023351">
    <property type="component" value="Unassembled WGS sequence"/>
</dbReference>
<evidence type="ECO:0000313" key="4">
    <source>
        <dbReference type="Proteomes" id="UP000023351"/>
    </source>
</evidence>
<organism evidence="3 4">
    <name type="scientific">Mycobacteroides abscessus subsp. bolletii 1513</name>
    <dbReference type="NCBI Taxonomy" id="1299321"/>
    <lineage>
        <taxon>Bacteria</taxon>
        <taxon>Bacillati</taxon>
        <taxon>Actinomycetota</taxon>
        <taxon>Actinomycetes</taxon>
        <taxon>Mycobacteriales</taxon>
        <taxon>Mycobacteriaceae</taxon>
        <taxon>Mycobacteroides</taxon>
        <taxon>Mycobacteroides abscessus</taxon>
    </lineage>
</organism>
<dbReference type="AlphaFoldDB" id="X8DV77"/>